<evidence type="ECO:0000259" key="1">
    <source>
        <dbReference type="Pfam" id="PF21926"/>
    </source>
</evidence>
<sequence>MTSSRVLRPRNVREARLPFTVSIASAEQMPAVSQLRASAYGRHLPAMAEVLAQPESADSTFGCEVIVATSKLDGSVLGTLRTHSNVVDPLPLEAAVDIQQAFNGERLVEATRLCVGHGTSASLVRNALFKALFLYAEEQNIDWLVAGGRRPVDTIYDRLLFTDILEPGVYYPLPYAANIPHRIMRLPVAQAQDLWSAQGHPLYSFMIETFHPDIDLSGARDLSAIDWRQVCPPSALPGFPAAAANPGWRATPARIEPLLLSQ</sequence>
<organism evidence="2 3">
    <name type="scientific">Roseateles saccharophilus</name>
    <name type="common">Pseudomonas saccharophila</name>
    <dbReference type="NCBI Taxonomy" id="304"/>
    <lineage>
        <taxon>Bacteria</taxon>
        <taxon>Pseudomonadati</taxon>
        <taxon>Pseudomonadota</taxon>
        <taxon>Betaproteobacteria</taxon>
        <taxon>Burkholderiales</taxon>
        <taxon>Sphaerotilaceae</taxon>
        <taxon>Roseateles</taxon>
    </lineage>
</organism>
<protein>
    <recommendedName>
        <fullName evidence="1">N-acyl amino acid synthase FeeM catalytic core domain-containing protein</fullName>
    </recommendedName>
</protein>
<dbReference type="EMBL" id="SMBU01000004">
    <property type="protein sequence ID" value="TCV02292.1"/>
    <property type="molecule type" value="Genomic_DNA"/>
</dbReference>
<dbReference type="Gene3D" id="3.40.630.30">
    <property type="match status" value="1"/>
</dbReference>
<reference evidence="2 3" key="1">
    <citation type="submission" date="2019-03" db="EMBL/GenBank/DDBJ databases">
        <title>Genomic Encyclopedia of Type Strains, Phase IV (KMG-IV): sequencing the most valuable type-strain genomes for metagenomic binning, comparative biology and taxonomic classification.</title>
        <authorList>
            <person name="Goeker M."/>
        </authorList>
    </citation>
    <scope>NUCLEOTIDE SEQUENCE [LARGE SCALE GENOMIC DNA]</scope>
    <source>
        <strain evidence="2 3">DSM 654</strain>
    </source>
</reference>
<name>A0A4R3VEY9_ROSSA</name>
<comment type="caution">
    <text evidence="2">The sequence shown here is derived from an EMBL/GenBank/DDBJ whole genome shotgun (WGS) entry which is preliminary data.</text>
</comment>
<dbReference type="OrthoDB" id="8773859at2"/>
<proteinExistence type="predicted"/>
<dbReference type="SUPFAM" id="SSF55729">
    <property type="entry name" value="Acyl-CoA N-acyltransferases (Nat)"/>
    <property type="match status" value="1"/>
</dbReference>
<dbReference type="RefSeq" id="WP_132570177.1">
    <property type="nucleotide sequence ID" value="NZ_CBCSGL010000001.1"/>
</dbReference>
<dbReference type="InterPro" id="IPR054597">
    <property type="entry name" value="FeeM_cat"/>
</dbReference>
<evidence type="ECO:0000313" key="3">
    <source>
        <dbReference type="Proteomes" id="UP000295110"/>
    </source>
</evidence>
<evidence type="ECO:0000313" key="2">
    <source>
        <dbReference type="EMBL" id="TCV02292.1"/>
    </source>
</evidence>
<keyword evidence="3" id="KW-1185">Reference proteome</keyword>
<dbReference type="AlphaFoldDB" id="A0A4R3VEY9"/>
<feature type="domain" description="N-acyl amino acid synthase FeeM catalytic core" evidence="1">
    <location>
        <begin position="32"/>
        <end position="171"/>
    </location>
</feature>
<accession>A0A4R3VEY9</accession>
<dbReference type="Pfam" id="PF21926">
    <property type="entry name" value="FeeM"/>
    <property type="match status" value="1"/>
</dbReference>
<gene>
    <name evidence="2" type="ORF">EV671_100465</name>
</gene>
<dbReference type="Proteomes" id="UP000295110">
    <property type="component" value="Unassembled WGS sequence"/>
</dbReference>
<dbReference type="InterPro" id="IPR016181">
    <property type="entry name" value="Acyl_CoA_acyltransferase"/>
</dbReference>